<evidence type="ECO:0000256" key="2">
    <source>
        <dbReference type="ARBA" id="ARBA00022670"/>
    </source>
</evidence>
<dbReference type="Pfam" id="PF00877">
    <property type="entry name" value="NLPC_P60"/>
    <property type="match status" value="1"/>
</dbReference>
<dbReference type="Proteomes" id="UP000195447">
    <property type="component" value="Unassembled WGS sequence"/>
</dbReference>
<dbReference type="InterPro" id="IPR013783">
    <property type="entry name" value="Ig-like_fold"/>
</dbReference>
<keyword evidence="8" id="KW-1185">Reference proteome</keyword>
<feature type="domain" description="NlpC/P60" evidence="6">
    <location>
        <begin position="207"/>
        <end position="320"/>
    </location>
</feature>
<evidence type="ECO:0000313" key="8">
    <source>
        <dbReference type="Proteomes" id="UP000195447"/>
    </source>
</evidence>
<evidence type="ECO:0000256" key="1">
    <source>
        <dbReference type="ARBA" id="ARBA00007074"/>
    </source>
</evidence>
<gene>
    <name evidence="7" type="ORF">B5F14_03690</name>
</gene>
<feature type="signal peptide" evidence="5">
    <location>
        <begin position="1"/>
        <end position="23"/>
    </location>
</feature>
<evidence type="ECO:0000256" key="3">
    <source>
        <dbReference type="ARBA" id="ARBA00022801"/>
    </source>
</evidence>
<keyword evidence="3" id="KW-0378">Hydrolase</keyword>
<dbReference type="Gene3D" id="3.90.1720.10">
    <property type="entry name" value="endopeptidase domain like (from Nostoc punctiforme)"/>
    <property type="match status" value="1"/>
</dbReference>
<accession>A0A1Y4LZX3</accession>
<proteinExistence type="inferred from homology"/>
<comment type="similarity">
    <text evidence="1">Belongs to the peptidase C40 family.</text>
</comment>
<evidence type="ECO:0000256" key="4">
    <source>
        <dbReference type="ARBA" id="ARBA00022807"/>
    </source>
</evidence>
<evidence type="ECO:0000313" key="7">
    <source>
        <dbReference type="EMBL" id="OUP61199.1"/>
    </source>
</evidence>
<evidence type="ECO:0000256" key="5">
    <source>
        <dbReference type="SAM" id="SignalP"/>
    </source>
</evidence>
<dbReference type="InterPro" id="IPR000064">
    <property type="entry name" value="NLP_P60_dom"/>
</dbReference>
<dbReference type="SUPFAM" id="SSF54001">
    <property type="entry name" value="Cysteine proteinases"/>
    <property type="match status" value="1"/>
</dbReference>
<dbReference type="GO" id="GO:0006508">
    <property type="term" value="P:proteolysis"/>
    <property type="evidence" value="ECO:0007669"/>
    <property type="project" value="UniProtKB-KW"/>
</dbReference>
<keyword evidence="4" id="KW-0788">Thiol protease</keyword>
<dbReference type="Gene3D" id="2.60.40.10">
    <property type="entry name" value="Immunoglobulins"/>
    <property type="match status" value="1"/>
</dbReference>
<dbReference type="Pfam" id="PF16403">
    <property type="entry name" value="Bact_surface_Ig-like"/>
    <property type="match status" value="1"/>
</dbReference>
<dbReference type="RefSeq" id="WP_087158394.1">
    <property type="nucleotide sequence ID" value="NZ_NFKM01000005.1"/>
</dbReference>
<organism evidence="7 8">
    <name type="scientific">Faecalitalea cylindroides</name>
    <dbReference type="NCBI Taxonomy" id="39483"/>
    <lineage>
        <taxon>Bacteria</taxon>
        <taxon>Bacillati</taxon>
        <taxon>Bacillota</taxon>
        <taxon>Erysipelotrichia</taxon>
        <taxon>Erysipelotrichales</taxon>
        <taxon>Erysipelotrichaceae</taxon>
        <taxon>Faecalitalea</taxon>
    </lineage>
</organism>
<sequence>MIKKITKTVLATGLFLSFTAGNTAVFASTKSDAEVKLPISLTEAAYQDEESLMEIVHNSFDEELTGLKVTNTTKSSVEMESDDYMIEAKGINLDKTGLQNVSLTLTKKAGKNPLPIELPVTAQQVSTTSETSTKTVIVDVKDVVAPTIETEESFVTDQGVSLDLASQISASDDKDETVEVSLNGDVDYNTIGSYQVEATATDKSGNTTTKIVTVNVEENFYDKIASAALAQLGVYQDCTMLVTNSLKAVGINFHGSPAAYLSLGTVTDNPVPGDIIVYSGHVAIYIGNGQAVHGGWLGNQTVISTVECDRPFIAYVHVTK</sequence>
<dbReference type="InterPro" id="IPR038765">
    <property type="entry name" value="Papain-like_cys_pep_sf"/>
</dbReference>
<keyword evidence="2" id="KW-0645">Protease</keyword>
<dbReference type="PROSITE" id="PS51935">
    <property type="entry name" value="NLPC_P60"/>
    <property type="match status" value="1"/>
</dbReference>
<keyword evidence="5" id="KW-0732">Signal</keyword>
<name>A0A1Y4LZX3_9FIRM</name>
<dbReference type="AlphaFoldDB" id="A0A1Y4LZX3"/>
<comment type="caution">
    <text evidence="7">The sequence shown here is derived from an EMBL/GenBank/DDBJ whole genome shotgun (WGS) entry which is preliminary data.</text>
</comment>
<reference evidence="8" key="1">
    <citation type="submission" date="2017-04" db="EMBL/GenBank/DDBJ databases">
        <title>Function of individual gut microbiota members based on whole genome sequencing of pure cultures obtained from chicken caecum.</title>
        <authorList>
            <person name="Medvecky M."/>
            <person name="Cejkova D."/>
            <person name="Polansky O."/>
            <person name="Karasova D."/>
            <person name="Kubasova T."/>
            <person name="Cizek A."/>
            <person name="Rychlik I."/>
        </authorList>
    </citation>
    <scope>NUCLEOTIDE SEQUENCE [LARGE SCALE GENOMIC DNA]</scope>
    <source>
        <strain evidence="8">An178</strain>
    </source>
</reference>
<evidence type="ECO:0000259" key="6">
    <source>
        <dbReference type="PROSITE" id="PS51935"/>
    </source>
</evidence>
<dbReference type="GO" id="GO:0008234">
    <property type="term" value="F:cysteine-type peptidase activity"/>
    <property type="evidence" value="ECO:0007669"/>
    <property type="project" value="UniProtKB-KW"/>
</dbReference>
<protein>
    <recommendedName>
        <fullName evidence="6">NlpC/P60 domain-containing protein</fullName>
    </recommendedName>
</protein>
<feature type="chain" id="PRO_5038391427" description="NlpC/P60 domain-containing protein" evidence="5">
    <location>
        <begin position="24"/>
        <end position="320"/>
    </location>
</feature>
<dbReference type="EMBL" id="NFKM01000005">
    <property type="protein sequence ID" value="OUP61199.1"/>
    <property type="molecule type" value="Genomic_DNA"/>
</dbReference>
<dbReference type="InterPro" id="IPR032179">
    <property type="entry name" value="Cry22Aa_Ig-like"/>
</dbReference>